<sequence>MRIDEAEDYKGEDGTEFDETVLTWTDEIVGLSLLHRFDSSRVEGGSDMSSGYSPGRSPGSFRLQQLSAGGIGGVSRLRSSSLKKPPEPLRRAVADCLSSSAVAATAPTSLHPGSASGVVFEASRTLRDYLASSATIDMAYSVIMEHTIAERERSPAVVARCVALLKRYLLRYKPSEETLLQLDRFCLNIIAECDINPNRRVSPWSRSLNQQSSVSTASASASPLPVSSFTSGALVKSLNYVRSLVAQHIPRRLFQPAAFAGAPPASRQSLPSLSSLLSRSFNSQISPANGGESTENKDSTNLSVSNLSNIEEADGMEDLEYIAFDVLKWRWLEEHQSSSMSSESDRVSTLQEMNTHNLLEVGAAALLVGDMESIMKGQPWKYFGTNDMPYLDQLLQPSSVTTLTNSASARSHLRAVTVSKRTRAGPHQIWHVLVAQIIGFICLVHFFASFSCGTIAQKHKHEPNGLWSLKYKHEPTLLSTGLGEYNSELHFLFGREDSLMNTFRPRARPLFQYRHYSEQQPLRLNPAEVCEVIAAVSSETSSASANIMTVSSRLSNNSGKPSMDVAVSVLIKLVIDMYVLDSSTAAPLTLSMLEEMLSSPRTACRVRAFDLILNLGVHAHLLEPMMTDDASTIEEEYPQESFFDNEDQLNTQGKIKTDSIRKLGSSSAIDNFESWILNILYEILLLLVQTEEKDESVWAPALSCLLYFVSDRGKIWRNRLNGLDIRVIKALLMTSRQNSWAGIVHSKLICMLTNMLYEVPDGPTKAASITPRFLIDQLDLIGGIEFIFYEYSLVNTREERRNLYLVLFDYVWYQINETCIAAGVSEYSDDEIQPIAALLALADAPEAFYISVKLGVEGIGELLRRSIAVALSRYPNSERLNMLLETVTEKFDMIISSFTHLDKEFAHLKQITKTNKFMESIEGAALRNGVGMKAKLSWATLHSLLHSERIACRQNGYIWLGDLLIAEISEEREGSVWSNIKSLQHKIAHAGVNDSSAASDVSLSILLMCGLLKSKNNLIRWGFLFILERLLMRCKFLLDENEMQQQSSRDVGHEHGDSRLEKANAVIDIMSSALSLVAQINETDRINILKCLVLMEFCQMCDILFSQLCLKVCPATEMQFGDGTHQGKVHGSSDENKKLDAAERGSRQESFRWDGSRQESYRWDEFFKETDGRSGYNINSPLIPETASVAAQLLRGQAVVPMQLVARVPAALFYWPLIQLAGAATDNIALGVAVGSKGRGNLPGATSDIRATLLLLLIGKCTADPAAFQEVGGEEFFRELLDDTDSRVAYYSSAFLLKARMLSIFPH</sequence>
<accession>A0ABQ8H440</accession>
<name>A0ABQ8H440_9ROSI</name>
<comment type="caution">
    <text evidence="2">The sequence shown here is derived from an EMBL/GenBank/DDBJ whole genome shotgun (WGS) entry which is preliminary data.</text>
</comment>
<organism evidence="2 3">
    <name type="scientific">Xanthoceras sorbifolium</name>
    <dbReference type="NCBI Taxonomy" id="99658"/>
    <lineage>
        <taxon>Eukaryota</taxon>
        <taxon>Viridiplantae</taxon>
        <taxon>Streptophyta</taxon>
        <taxon>Embryophyta</taxon>
        <taxon>Tracheophyta</taxon>
        <taxon>Spermatophyta</taxon>
        <taxon>Magnoliopsida</taxon>
        <taxon>eudicotyledons</taxon>
        <taxon>Gunneridae</taxon>
        <taxon>Pentapetalae</taxon>
        <taxon>rosids</taxon>
        <taxon>malvids</taxon>
        <taxon>Sapindales</taxon>
        <taxon>Sapindaceae</taxon>
        <taxon>Xanthoceroideae</taxon>
        <taxon>Xanthoceras</taxon>
    </lineage>
</organism>
<gene>
    <name evidence="2" type="ORF">JRO89_XS14G0061500</name>
</gene>
<protein>
    <submittedName>
        <fullName evidence="2">Uncharacterized protein</fullName>
    </submittedName>
</protein>
<dbReference type="Proteomes" id="UP000827721">
    <property type="component" value="Unassembled WGS sequence"/>
</dbReference>
<dbReference type="EMBL" id="JAFEMO010000014">
    <property type="protein sequence ID" value="KAH7548066.1"/>
    <property type="molecule type" value="Genomic_DNA"/>
</dbReference>
<evidence type="ECO:0000313" key="3">
    <source>
        <dbReference type="Proteomes" id="UP000827721"/>
    </source>
</evidence>
<dbReference type="PANTHER" id="PTHR34958">
    <property type="entry name" value="CONDITIONAL LOSS-OF-GROWTH 1"/>
    <property type="match status" value="1"/>
</dbReference>
<reference evidence="2 3" key="1">
    <citation type="submission" date="2021-02" db="EMBL/GenBank/DDBJ databases">
        <title>Plant Genome Project.</title>
        <authorList>
            <person name="Zhang R.-G."/>
        </authorList>
    </citation>
    <scope>NUCLEOTIDE SEQUENCE [LARGE SCALE GENOMIC DNA]</scope>
    <source>
        <tissue evidence="2">Leaves</tissue>
    </source>
</reference>
<dbReference type="PANTHER" id="PTHR34958:SF1">
    <property type="entry name" value="ARMADILLO-LIKE HELICAL DOMAIN-CONTAINING PROTEIN"/>
    <property type="match status" value="1"/>
</dbReference>
<feature type="compositionally biased region" description="Basic and acidic residues" evidence="1">
    <location>
        <begin position="1131"/>
        <end position="1150"/>
    </location>
</feature>
<feature type="region of interest" description="Disordered" evidence="1">
    <location>
        <begin position="1124"/>
        <end position="1150"/>
    </location>
</feature>
<proteinExistence type="predicted"/>
<evidence type="ECO:0000313" key="2">
    <source>
        <dbReference type="EMBL" id="KAH7548066.1"/>
    </source>
</evidence>
<keyword evidence="3" id="KW-1185">Reference proteome</keyword>
<evidence type="ECO:0000256" key="1">
    <source>
        <dbReference type="SAM" id="MobiDB-lite"/>
    </source>
</evidence>